<dbReference type="Gene3D" id="3.50.50.60">
    <property type="entry name" value="FAD/NAD(P)-binding domain"/>
    <property type="match status" value="1"/>
</dbReference>
<accession>A0A6J4NCP4</accession>
<dbReference type="Pfam" id="PF01494">
    <property type="entry name" value="FAD_binding_3"/>
    <property type="match status" value="2"/>
</dbReference>
<dbReference type="SUPFAM" id="SSF51905">
    <property type="entry name" value="FAD/NAD(P)-binding domain"/>
    <property type="match status" value="1"/>
</dbReference>
<proteinExistence type="predicted"/>
<sequence length="394" mass="43331">MKTYDVVIIGAGLAGLQCAKLLARCGATILLVDRKTDLTKGIHTTGIFVRKTLEDFDFPPGTLGKPVRNVTLYSPRLKSINLTSEKDEFRVGKMGKLYQSFLQDCLENGAEFSNGTRYVSAETGEQKNETIIKLEKGGEAFEVRTRVLVGADGANSRVAKDLKLDENQEWIVGYEEVFHANSSAKEPRLECFLDAEVAPGYLAWIADDGEEIHIGVGGYAAGFNPRRALEKFKERAAGKIIDLKNAKLVETRGGRIPVGGVLRRIAGENGLLIGDAADAVSPLTAGGLDPCLRLSAMAANVIFERLQTDNPTVLLNYSGELFRARFVSRLWMRRIIATVSNQKLLELGFAFLRGRIGRRFAKHVFFGRGSFPDVKLKNQGEKNFTNASILKSRS</sequence>
<dbReference type="InterPro" id="IPR050407">
    <property type="entry name" value="Geranylgeranyl_reductase"/>
</dbReference>
<dbReference type="InterPro" id="IPR036188">
    <property type="entry name" value="FAD/NAD-bd_sf"/>
</dbReference>
<feature type="domain" description="FAD-binding" evidence="1">
    <location>
        <begin position="4"/>
        <end position="42"/>
    </location>
</feature>
<dbReference type="EMBL" id="CADCUR010000042">
    <property type="protein sequence ID" value="CAA9383774.1"/>
    <property type="molecule type" value="Genomic_DNA"/>
</dbReference>
<gene>
    <name evidence="2" type="ORF">AVDCRST_MAG74-556</name>
</gene>
<evidence type="ECO:0000259" key="1">
    <source>
        <dbReference type="Pfam" id="PF01494"/>
    </source>
</evidence>
<name>A0A6J4NCP4_9BACT</name>
<dbReference type="InterPro" id="IPR002938">
    <property type="entry name" value="FAD-bd"/>
</dbReference>
<dbReference type="AlphaFoldDB" id="A0A6J4NCP4"/>
<dbReference type="GO" id="GO:0071949">
    <property type="term" value="F:FAD binding"/>
    <property type="evidence" value="ECO:0007669"/>
    <property type="project" value="InterPro"/>
</dbReference>
<feature type="domain" description="FAD-binding" evidence="1">
    <location>
        <begin position="107"/>
        <end position="318"/>
    </location>
</feature>
<organism evidence="2">
    <name type="scientific">uncultured Pyrinomonadaceae bacterium</name>
    <dbReference type="NCBI Taxonomy" id="2283094"/>
    <lineage>
        <taxon>Bacteria</taxon>
        <taxon>Pseudomonadati</taxon>
        <taxon>Acidobacteriota</taxon>
        <taxon>Blastocatellia</taxon>
        <taxon>Blastocatellales</taxon>
        <taxon>Pyrinomonadaceae</taxon>
        <taxon>environmental samples</taxon>
    </lineage>
</organism>
<evidence type="ECO:0000313" key="2">
    <source>
        <dbReference type="EMBL" id="CAA9383774.1"/>
    </source>
</evidence>
<dbReference type="PRINTS" id="PR00420">
    <property type="entry name" value="RNGMNOXGNASE"/>
</dbReference>
<dbReference type="PANTHER" id="PTHR42685">
    <property type="entry name" value="GERANYLGERANYL DIPHOSPHATE REDUCTASE"/>
    <property type="match status" value="1"/>
</dbReference>
<reference evidence="2" key="1">
    <citation type="submission" date="2020-02" db="EMBL/GenBank/DDBJ databases">
        <authorList>
            <person name="Meier V. D."/>
        </authorList>
    </citation>
    <scope>NUCLEOTIDE SEQUENCE</scope>
    <source>
        <strain evidence="2">AVDCRST_MAG74</strain>
    </source>
</reference>
<protein>
    <recommendedName>
        <fullName evidence="1">FAD-binding domain-containing protein</fullName>
    </recommendedName>
</protein>
<dbReference type="PANTHER" id="PTHR42685:SF22">
    <property type="entry name" value="CONDITIONED MEDIUM FACTOR RECEPTOR 1"/>
    <property type="match status" value="1"/>
</dbReference>